<comment type="caution">
    <text evidence="2">The sequence shown here is derived from an EMBL/GenBank/DDBJ whole genome shotgun (WGS) entry which is preliminary data.</text>
</comment>
<evidence type="ECO:0000256" key="1">
    <source>
        <dbReference type="SAM" id="MobiDB-lite"/>
    </source>
</evidence>
<feature type="compositionally biased region" description="Low complexity" evidence="1">
    <location>
        <begin position="1"/>
        <end position="15"/>
    </location>
</feature>
<dbReference type="EMBL" id="JAANIT010008090">
    <property type="protein sequence ID" value="KAG1529417.1"/>
    <property type="molecule type" value="Genomic_DNA"/>
</dbReference>
<evidence type="ECO:0000313" key="2">
    <source>
        <dbReference type="EMBL" id="KAG1529417.1"/>
    </source>
</evidence>
<feature type="region of interest" description="Disordered" evidence="1">
    <location>
        <begin position="1"/>
        <end position="21"/>
    </location>
</feature>
<dbReference type="Proteomes" id="UP000717996">
    <property type="component" value="Unassembled WGS sequence"/>
</dbReference>
<reference evidence="2" key="1">
    <citation type="journal article" date="2020" name="Microb. Genom.">
        <title>Genetic diversity of clinical and environmental Mucorales isolates obtained from an investigation of mucormycosis cases among solid organ transplant recipients.</title>
        <authorList>
            <person name="Nguyen M.H."/>
            <person name="Kaul D."/>
            <person name="Muto C."/>
            <person name="Cheng S.J."/>
            <person name="Richter R.A."/>
            <person name="Bruno V.M."/>
            <person name="Liu G."/>
            <person name="Beyhan S."/>
            <person name="Sundermann A.J."/>
            <person name="Mounaud S."/>
            <person name="Pasculle A.W."/>
            <person name="Nierman W.C."/>
            <person name="Driscoll E."/>
            <person name="Cumbie R."/>
            <person name="Clancy C.J."/>
            <person name="Dupont C.L."/>
        </authorList>
    </citation>
    <scope>NUCLEOTIDE SEQUENCE</scope>
    <source>
        <strain evidence="2">GL16</strain>
    </source>
</reference>
<sequence>MHVAAQPANAARPRNGGLQRGDGMRILRAHVDVAVGRAHRQAGNGHALDQHIGVAFHQQAVGKGARIAFVGVADDVFLVAGRPGHRLQFDAGRKRRATAAAQARGLDHLDDLLRRDLLFEDLAQGSVATGLQVAGAGPTGPLDSW</sequence>
<proteinExistence type="predicted"/>
<organism evidence="2 3">
    <name type="scientific">Rhizopus oryzae</name>
    <name type="common">Mucormycosis agent</name>
    <name type="synonym">Rhizopus arrhizus var. delemar</name>
    <dbReference type="NCBI Taxonomy" id="64495"/>
    <lineage>
        <taxon>Eukaryota</taxon>
        <taxon>Fungi</taxon>
        <taxon>Fungi incertae sedis</taxon>
        <taxon>Mucoromycota</taxon>
        <taxon>Mucoromycotina</taxon>
        <taxon>Mucoromycetes</taxon>
        <taxon>Mucorales</taxon>
        <taxon>Mucorineae</taxon>
        <taxon>Rhizopodaceae</taxon>
        <taxon>Rhizopus</taxon>
    </lineage>
</organism>
<gene>
    <name evidence="2" type="ORF">G6F51_014152</name>
</gene>
<protein>
    <submittedName>
        <fullName evidence="2">Uncharacterized protein</fullName>
    </submittedName>
</protein>
<evidence type="ECO:0000313" key="3">
    <source>
        <dbReference type="Proteomes" id="UP000717996"/>
    </source>
</evidence>
<dbReference type="AlphaFoldDB" id="A0A9P6XNE5"/>
<name>A0A9P6XNE5_RHIOR</name>
<accession>A0A9P6XNE5</accession>